<evidence type="ECO:0000313" key="2">
    <source>
        <dbReference type="Proteomes" id="UP001558713"/>
    </source>
</evidence>
<gene>
    <name evidence="1" type="ORF">V5N11_031371</name>
</gene>
<protein>
    <submittedName>
        <fullName evidence="1">Uncharacterized protein</fullName>
    </submittedName>
</protein>
<sequence length="114" mass="12693">METAQTQISPDLNQVTLPTSSAAKAAFAADLATQQKQVPNDAGLETWCDLVKGSKRLQKKDKPFQLPSGESFVEIPDSVIEKNKKGLGQFHYRAIQFRPATARYSPRDCKRDLE</sequence>
<name>A0ABD1A7D9_CARAN</name>
<comment type="caution">
    <text evidence="1">The sequence shown here is derived from an EMBL/GenBank/DDBJ whole genome shotgun (WGS) entry which is preliminary data.</text>
</comment>
<dbReference type="Proteomes" id="UP001558713">
    <property type="component" value="Unassembled WGS sequence"/>
</dbReference>
<proteinExistence type="predicted"/>
<accession>A0ABD1A7D9</accession>
<dbReference type="EMBL" id="JBANAX010000570">
    <property type="protein sequence ID" value="KAL1202742.1"/>
    <property type="molecule type" value="Genomic_DNA"/>
</dbReference>
<keyword evidence="2" id="KW-1185">Reference proteome</keyword>
<organism evidence="1 2">
    <name type="scientific">Cardamine amara subsp. amara</name>
    <dbReference type="NCBI Taxonomy" id="228776"/>
    <lineage>
        <taxon>Eukaryota</taxon>
        <taxon>Viridiplantae</taxon>
        <taxon>Streptophyta</taxon>
        <taxon>Embryophyta</taxon>
        <taxon>Tracheophyta</taxon>
        <taxon>Spermatophyta</taxon>
        <taxon>Magnoliopsida</taxon>
        <taxon>eudicotyledons</taxon>
        <taxon>Gunneridae</taxon>
        <taxon>Pentapetalae</taxon>
        <taxon>rosids</taxon>
        <taxon>malvids</taxon>
        <taxon>Brassicales</taxon>
        <taxon>Brassicaceae</taxon>
        <taxon>Cardamineae</taxon>
        <taxon>Cardamine</taxon>
    </lineage>
</organism>
<reference evidence="1 2" key="1">
    <citation type="submission" date="2024-04" db="EMBL/GenBank/DDBJ databases">
        <title>Genome assembly C_amara_ONT_v2.</title>
        <authorList>
            <person name="Yant L."/>
            <person name="Moore C."/>
            <person name="Slenker M."/>
        </authorList>
    </citation>
    <scope>NUCLEOTIDE SEQUENCE [LARGE SCALE GENOMIC DNA]</scope>
    <source>
        <tissue evidence="1">Leaf</tissue>
    </source>
</reference>
<dbReference type="AlphaFoldDB" id="A0ABD1A7D9"/>
<evidence type="ECO:0000313" key="1">
    <source>
        <dbReference type="EMBL" id="KAL1202742.1"/>
    </source>
</evidence>